<dbReference type="GO" id="GO:0035023">
    <property type="term" value="P:regulation of Rho protein signal transduction"/>
    <property type="evidence" value="ECO:0007669"/>
    <property type="project" value="TreeGrafter"/>
</dbReference>
<feature type="compositionally biased region" description="Basic and acidic residues" evidence="9">
    <location>
        <begin position="740"/>
        <end position="751"/>
    </location>
</feature>
<feature type="region of interest" description="Disordered" evidence="9">
    <location>
        <begin position="390"/>
        <end position="584"/>
    </location>
</feature>
<gene>
    <name evidence="13" type="ORF">PBY51_023853</name>
</gene>
<dbReference type="PROSITE" id="PS50010">
    <property type="entry name" value="DH_2"/>
    <property type="match status" value="1"/>
</dbReference>
<evidence type="ECO:0000256" key="5">
    <source>
        <dbReference type="ARBA" id="ARBA00022723"/>
    </source>
</evidence>
<comment type="caution">
    <text evidence="13">The sequence shown here is derived from an EMBL/GenBank/DDBJ whole genome shotgun (WGS) entry which is preliminary data.</text>
</comment>
<dbReference type="PANTHER" id="PTHR13944">
    <property type="entry name" value="AGAP007712-PA"/>
    <property type="match status" value="1"/>
</dbReference>
<dbReference type="FunFam" id="1.20.900.10:FF:000004">
    <property type="entry name" value="Rho guanine nucleotide exchange factor 2"/>
    <property type="match status" value="1"/>
</dbReference>
<feature type="region of interest" description="Disordered" evidence="9">
    <location>
        <begin position="854"/>
        <end position="874"/>
    </location>
</feature>
<feature type="region of interest" description="Disordered" evidence="9">
    <location>
        <begin position="1704"/>
        <end position="1725"/>
    </location>
</feature>
<dbReference type="Proteomes" id="UP001346869">
    <property type="component" value="Unassembled WGS sequence"/>
</dbReference>
<feature type="compositionally biased region" description="Basic and acidic residues" evidence="9">
    <location>
        <begin position="423"/>
        <end position="434"/>
    </location>
</feature>
<evidence type="ECO:0000256" key="9">
    <source>
        <dbReference type="SAM" id="MobiDB-lite"/>
    </source>
</evidence>
<feature type="region of interest" description="Disordered" evidence="9">
    <location>
        <begin position="730"/>
        <end position="754"/>
    </location>
</feature>
<feature type="compositionally biased region" description="Polar residues" evidence="9">
    <location>
        <begin position="444"/>
        <end position="454"/>
    </location>
</feature>
<dbReference type="InterPro" id="IPR000219">
    <property type="entry name" value="DH_dom"/>
</dbReference>
<feature type="region of interest" description="Disordered" evidence="9">
    <location>
        <begin position="151"/>
        <end position="179"/>
    </location>
</feature>
<dbReference type="Gene3D" id="3.30.60.20">
    <property type="match status" value="1"/>
</dbReference>
<evidence type="ECO:0000313" key="13">
    <source>
        <dbReference type="EMBL" id="KAK5852382.1"/>
    </source>
</evidence>
<keyword evidence="7" id="KW-0862">Zinc</keyword>
<dbReference type="GO" id="GO:0008270">
    <property type="term" value="F:zinc ion binding"/>
    <property type="evidence" value="ECO:0007669"/>
    <property type="project" value="UniProtKB-KW"/>
</dbReference>
<feature type="compositionally biased region" description="Polar residues" evidence="9">
    <location>
        <begin position="565"/>
        <end position="578"/>
    </location>
</feature>
<proteinExistence type="predicted"/>
<evidence type="ECO:0000256" key="6">
    <source>
        <dbReference type="ARBA" id="ARBA00022771"/>
    </source>
</evidence>
<evidence type="ECO:0000313" key="14">
    <source>
        <dbReference type="Proteomes" id="UP001346869"/>
    </source>
</evidence>
<dbReference type="Gene3D" id="1.25.40.20">
    <property type="entry name" value="Ankyrin repeat-containing domain"/>
    <property type="match status" value="1"/>
</dbReference>
<dbReference type="SUPFAM" id="SSF50729">
    <property type="entry name" value="PH domain-like"/>
    <property type="match status" value="1"/>
</dbReference>
<sequence length="1802" mass="202628">MRNKTAKGLRRDDSRHLVDGVKMDMNRREVPLYGQVEAHVRLQAKAPEDAEFYIVVQGSDLTHVTAAKRGHDGQSLCYTVPGHTLVEVASVTSYYYAEDKVNPCEGEDSLEYIRDVAQEVAEYLSAKREQLGPQSYLDVLKRFSTWAQAADEEPSALGSDSDEEDIRLGQSSSDEVGLRPLDERITQALANMEYPQQLKNTDSEPREAAELQPKETLLHLAVRLGLVHVSRYLIHQPRGQRALTFPNQEGDTPLQLAQRDGQHAMFRVLAAPPSPVVSLVTGVCCVWVDRSCMLRFCPATDSLTLTVRRTSISRPQDAIFTLRDRLADHSILKQTNMLKAVREVDQTEKEEFLPGDEGIRAELRVEEHSLVDNVFEEHLVLSLDDADDEDEYTSSLSVNGHPMQSSGDQSQFTADPLLSRINSSDRSHTHHSQEEDADIKYSVSGVTRGSTVTDSGLWDTMDSDDFLPATDTPPPYSEKYFLPCSPPLSLPDQGLTRLKSPSSSESNKETENSPMDTCDLSPSLVALELDSEEESTEPKSPLSPLLSDVEKSEQKREAFGPTHDLTCTRSQSASSACEPTTKELGDQGIRLRSYSYSSSKISLRPSRFARDNHTSDISPDAGLHSVSHSRSLLQALSLSKSLSLLHPGKQRASSISEQSHEKREIRFRKRAQSADDEGSMELAESLQHLTLSEFLKEIEEEELDKYNIPTKVESEKYKVIRTFSFLKSRMSSTRNKTKGKGKDREAKDRQPNGHRFNTGSCLGPNMCVVCDKPASGKDLLHCSSCTAIVHKGCKDSVPPCLKKLQDKYAVTTVKNKTASLPQNFTVRDSPPLCVVPVSTSLPVMKETAESSLISGSFTNSDSRLSEGSETECDGWKANSQSEELLQTPVSSTSTDSSFGEDCVDACIHGDISADAVDYEAESWSFTVEHKFCKKQEKRAVKRQDVIYELMQTELHHLQTLHIMAEVFRRGMKEEVQLDTVALDRVFPCLDQLLLLHHAFFSAMKERRQSSAQPQGHSNYLIHRIGDVLLQQFSDENSGRMKQVYGEFCSHHNEAVSFFKELQQHNKRFQTFIKQQGNNSLVRRREIPECILLVTQRITKYPVLLERILQYTQEGTEEHADLSRALVQIREVIAAVNLSVSEYEQHQRLQEVWNRMENRSTAKLKNGHTFRKQDMMKPGQMLKHQGLLLWKTATGRLKDVLALLLTDTLIFLQDKDQKYAFATVDQKPPVIALQKLIVREVANEERGMFLISASAAGPEMYEVHTSSKEERNTWMRLIREAVESCPEEEEEYTSESEEEKRAAEARIQKIHKLQESLLSQDQRICGSLEEKLQVYAALSALRGRTDASLLEPRLLEPRLLEPRLLVQPHSEEPPQAAVLLAAALQEAKNLKATLSSKACSPSSPSPDSDTDSVFPVSPAAPVSPPSDSEASPETLEAREGSWTDAFMLQAPCGLPKTDTNDIDFKVALGVQSLTQLLYSLQAAVTIQDSCYEVQRLLLQETGRPSPRALRTHLPSIRGNTLQEQEKQRNLEKRKEEVVAARRLQDRLRQEKERWERECQARESQQGEQESRLEERERQCHLEMERLKREREELDEQLEEYQQSLERLREGQKNVEKERERLDHQQTLLQTWRHSRQRSLPSVIPNMVIPLDGQQESTQSRDLAGNGSVFVNEAAFASSAINNRQGRHKRNDPSAHNCLNTLLAKSNSRQPPVAKTPHSPHSEPQGWMAGTGYLYSPAGRLELQHTARDPQGYIGETWSSTASGADPHPVLSRPTDPQLDLRALVSLETDSGGEEGGEETIVYL</sequence>
<dbReference type="Gene3D" id="1.20.900.10">
    <property type="entry name" value="Dbl homology (DH) domain"/>
    <property type="match status" value="1"/>
</dbReference>
<dbReference type="Pfam" id="PF00621">
    <property type="entry name" value="RhoGEF"/>
    <property type="match status" value="1"/>
</dbReference>
<feature type="region of interest" description="Disordered" evidence="9">
    <location>
        <begin position="1394"/>
        <end position="1437"/>
    </location>
</feature>
<name>A0AAN7X0N4_ELEMC</name>
<dbReference type="InterPro" id="IPR011993">
    <property type="entry name" value="PH-like_dom_sf"/>
</dbReference>
<feature type="compositionally biased region" description="Basic and acidic residues" evidence="9">
    <location>
        <begin position="548"/>
        <end position="558"/>
    </location>
</feature>
<protein>
    <recommendedName>
        <fullName evidence="15">Rho guanine nucleotide exchange factor 28</fullName>
    </recommendedName>
</protein>
<dbReference type="InterPro" id="IPR041020">
    <property type="entry name" value="PH_16"/>
</dbReference>
<dbReference type="SUPFAM" id="SSF57889">
    <property type="entry name" value="Cysteine-rich domain"/>
    <property type="match status" value="1"/>
</dbReference>
<accession>A0AAN7X0N4</accession>
<dbReference type="CDD" id="cd14680">
    <property type="entry name" value="PH_p190RhoGEF"/>
    <property type="match status" value="1"/>
</dbReference>
<feature type="compositionally biased region" description="Polar residues" evidence="9">
    <location>
        <begin position="393"/>
        <end position="413"/>
    </location>
</feature>
<dbReference type="InterPro" id="IPR051632">
    <property type="entry name" value="Rho_GEF"/>
</dbReference>
<evidence type="ECO:0000259" key="12">
    <source>
        <dbReference type="PROSITE" id="PS50081"/>
    </source>
</evidence>
<dbReference type="PANTHER" id="PTHR13944:SF22">
    <property type="entry name" value="RHO GUANINE NUCLEOTIDE EXCHANGE FACTOR 28"/>
    <property type="match status" value="1"/>
</dbReference>
<dbReference type="InterPro" id="IPR037819">
    <property type="entry name" value="ARHGEF28_PH"/>
</dbReference>
<dbReference type="InterPro" id="IPR046349">
    <property type="entry name" value="C1-like_sf"/>
</dbReference>
<feature type="region of interest" description="Disordered" evidence="9">
    <location>
        <begin position="1756"/>
        <end position="1775"/>
    </location>
</feature>
<dbReference type="EMBL" id="JAUZQC010000021">
    <property type="protein sequence ID" value="KAK5852382.1"/>
    <property type="molecule type" value="Genomic_DNA"/>
</dbReference>
<keyword evidence="3" id="KW-0597">Phosphoprotein</keyword>
<evidence type="ECO:0000256" key="3">
    <source>
        <dbReference type="ARBA" id="ARBA00022553"/>
    </source>
</evidence>
<dbReference type="CDD" id="cd20876">
    <property type="entry name" value="C1_p190RhoGEF"/>
    <property type="match status" value="1"/>
</dbReference>
<evidence type="ECO:0000259" key="11">
    <source>
        <dbReference type="PROSITE" id="PS50010"/>
    </source>
</evidence>
<dbReference type="SMART" id="SM00233">
    <property type="entry name" value="PH"/>
    <property type="match status" value="1"/>
</dbReference>
<dbReference type="PROSITE" id="PS50081">
    <property type="entry name" value="ZF_DAG_PE_2"/>
    <property type="match status" value="1"/>
</dbReference>
<dbReference type="SMART" id="SM00109">
    <property type="entry name" value="C1"/>
    <property type="match status" value="1"/>
</dbReference>
<dbReference type="SUPFAM" id="SSF48065">
    <property type="entry name" value="DBL homology domain (DH-domain)"/>
    <property type="match status" value="1"/>
</dbReference>
<evidence type="ECO:0000256" key="1">
    <source>
        <dbReference type="ARBA" id="ARBA00004496"/>
    </source>
</evidence>
<dbReference type="InterPro" id="IPR036770">
    <property type="entry name" value="Ankyrin_rpt-contain_sf"/>
</dbReference>
<evidence type="ECO:0000259" key="10">
    <source>
        <dbReference type="PROSITE" id="PS50003"/>
    </source>
</evidence>
<feature type="compositionally biased region" description="Low complexity" evidence="9">
    <location>
        <begin position="1394"/>
        <end position="1432"/>
    </location>
</feature>
<keyword evidence="4" id="KW-0344">Guanine-nucleotide releasing factor</keyword>
<dbReference type="SMART" id="SM00325">
    <property type="entry name" value="RhoGEF"/>
    <property type="match status" value="1"/>
</dbReference>
<dbReference type="InterPro" id="IPR002219">
    <property type="entry name" value="PKC_DAG/PE"/>
</dbReference>
<keyword evidence="14" id="KW-1185">Reference proteome</keyword>
<evidence type="ECO:0000256" key="7">
    <source>
        <dbReference type="ARBA" id="ARBA00022833"/>
    </source>
</evidence>
<reference evidence="13 14" key="1">
    <citation type="journal article" date="2023" name="Genes (Basel)">
        <title>Chromosome-Level Genome Assembly and Circadian Gene Repertoire of the Patagonia Blennie Eleginops maclovinus-The Closest Ancestral Proxy of Antarctic Cryonotothenioids.</title>
        <authorList>
            <person name="Cheng C.C."/>
            <person name="Rivera-Colon A.G."/>
            <person name="Minhas B.F."/>
            <person name="Wilson L."/>
            <person name="Rayamajhi N."/>
            <person name="Vargas-Chacoff L."/>
            <person name="Catchen J.M."/>
        </authorList>
    </citation>
    <scope>NUCLEOTIDE SEQUENCE [LARGE SCALE GENOMIC DNA]</scope>
    <source>
        <strain evidence="13">JMC-PN-2008</strain>
    </source>
</reference>
<organism evidence="13 14">
    <name type="scientific">Eleginops maclovinus</name>
    <name type="common">Patagonian blennie</name>
    <name type="synonym">Eleginus maclovinus</name>
    <dbReference type="NCBI Taxonomy" id="56733"/>
    <lineage>
        <taxon>Eukaryota</taxon>
        <taxon>Metazoa</taxon>
        <taxon>Chordata</taxon>
        <taxon>Craniata</taxon>
        <taxon>Vertebrata</taxon>
        <taxon>Euteleostomi</taxon>
        <taxon>Actinopterygii</taxon>
        <taxon>Neopterygii</taxon>
        <taxon>Teleostei</taxon>
        <taxon>Neoteleostei</taxon>
        <taxon>Acanthomorphata</taxon>
        <taxon>Eupercaria</taxon>
        <taxon>Perciformes</taxon>
        <taxon>Notothenioidei</taxon>
        <taxon>Eleginopidae</taxon>
        <taxon>Eleginops</taxon>
    </lineage>
</organism>
<dbReference type="InterPro" id="IPR035899">
    <property type="entry name" value="DBL_dom_sf"/>
</dbReference>
<reference evidence="13 14" key="2">
    <citation type="journal article" date="2023" name="Mol. Biol. Evol.">
        <title>Genomics of Secondarily Temperate Adaptation in the Only Non-Antarctic Icefish.</title>
        <authorList>
            <person name="Rivera-Colon A.G."/>
            <person name="Rayamajhi N."/>
            <person name="Minhas B.F."/>
            <person name="Madrigal G."/>
            <person name="Bilyk K.T."/>
            <person name="Yoon V."/>
            <person name="Hune M."/>
            <person name="Gregory S."/>
            <person name="Cheng C.H.C."/>
            <person name="Catchen J.M."/>
        </authorList>
    </citation>
    <scope>NUCLEOTIDE SEQUENCE [LARGE SCALE GENOMIC DNA]</scope>
    <source>
        <strain evidence="13">JMC-PN-2008</strain>
    </source>
</reference>
<feature type="domain" description="DH" evidence="11">
    <location>
        <begin position="941"/>
        <end position="1138"/>
    </location>
</feature>
<dbReference type="PROSITE" id="PS50003">
    <property type="entry name" value="PH_DOMAIN"/>
    <property type="match status" value="1"/>
</dbReference>
<feature type="compositionally biased region" description="Polar residues" evidence="9">
    <location>
        <begin position="854"/>
        <end position="867"/>
    </location>
</feature>
<dbReference type="GO" id="GO:0005737">
    <property type="term" value="C:cytoplasm"/>
    <property type="evidence" value="ECO:0007669"/>
    <property type="project" value="UniProtKB-SubCell"/>
</dbReference>
<keyword evidence="6" id="KW-0863">Zinc-finger</keyword>
<dbReference type="Gene3D" id="2.30.29.30">
    <property type="entry name" value="Pleckstrin-homology domain (PH domain)/Phosphotyrosine-binding domain (PTB)"/>
    <property type="match status" value="1"/>
</dbReference>
<evidence type="ECO:0008006" key="15">
    <source>
        <dbReference type="Google" id="ProtNLM"/>
    </source>
</evidence>
<dbReference type="GO" id="GO:0005085">
    <property type="term" value="F:guanyl-nucleotide exchange factor activity"/>
    <property type="evidence" value="ECO:0007669"/>
    <property type="project" value="UniProtKB-KW"/>
</dbReference>
<comment type="subcellular location">
    <subcellularLocation>
        <location evidence="1">Cytoplasm</location>
    </subcellularLocation>
</comment>
<feature type="domain" description="PH" evidence="10">
    <location>
        <begin position="1180"/>
        <end position="1282"/>
    </location>
</feature>
<keyword evidence="8" id="KW-0175">Coiled coil</keyword>
<dbReference type="CDD" id="cd00160">
    <property type="entry name" value="RhoGEF"/>
    <property type="match status" value="1"/>
</dbReference>
<evidence type="ECO:0000256" key="2">
    <source>
        <dbReference type="ARBA" id="ARBA00022490"/>
    </source>
</evidence>
<dbReference type="InterPro" id="IPR001849">
    <property type="entry name" value="PH_domain"/>
</dbReference>
<dbReference type="Pfam" id="PF17838">
    <property type="entry name" value="PH_16"/>
    <property type="match status" value="1"/>
</dbReference>
<keyword evidence="2" id="KW-0963">Cytoplasm</keyword>
<evidence type="ECO:0000256" key="4">
    <source>
        <dbReference type="ARBA" id="ARBA00022658"/>
    </source>
</evidence>
<keyword evidence="5" id="KW-0479">Metal-binding</keyword>
<evidence type="ECO:0000256" key="8">
    <source>
        <dbReference type="ARBA" id="ARBA00023054"/>
    </source>
</evidence>
<feature type="region of interest" description="Disordered" evidence="9">
    <location>
        <begin position="1554"/>
        <end position="1574"/>
    </location>
</feature>
<feature type="compositionally biased region" description="Acidic residues" evidence="9">
    <location>
        <begin position="151"/>
        <end position="165"/>
    </location>
</feature>
<feature type="domain" description="Phorbol-ester/DAG-type" evidence="12">
    <location>
        <begin position="753"/>
        <end position="800"/>
    </location>
</feature>
<dbReference type="FunFam" id="2.30.29.30:FF:000021">
    <property type="entry name" value="Rho guanine nucleotide exchange factor 2"/>
    <property type="match status" value="1"/>
</dbReference>